<dbReference type="EMBL" id="CP000828">
    <property type="protein sequence ID" value="ABW28131.1"/>
    <property type="molecule type" value="Genomic_DNA"/>
</dbReference>
<dbReference type="Proteomes" id="UP000000268">
    <property type="component" value="Chromosome"/>
</dbReference>
<evidence type="ECO:0000313" key="1">
    <source>
        <dbReference type="EMBL" id="ABW28131.1"/>
    </source>
</evidence>
<dbReference type="AlphaFoldDB" id="B0CEM6"/>
<evidence type="ECO:0008006" key="3">
    <source>
        <dbReference type="Google" id="ProtNLM"/>
    </source>
</evidence>
<dbReference type="KEGG" id="amr:AM1_3135"/>
<accession>B0CEM6</accession>
<dbReference type="eggNOG" id="ENOG502ZC6N">
    <property type="taxonomic scope" value="Bacteria"/>
</dbReference>
<dbReference type="Pfam" id="PF14094">
    <property type="entry name" value="DUF4272"/>
    <property type="match status" value="1"/>
</dbReference>
<gene>
    <name evidence="1" type="ordered locus">AM1_3135</name>
</gene>
<proteinExistence type="predicted"/>
<dbReference type="STRING" id="329726.AM1_3135"/>
<evidence type="ECO:0000313" key="2">
    <source>
        <dbReference type="Proteomes" id="UP000000268"/>
    </source>
</evidence>
<name>B0CEM6_ACAM1</name>
<reference evidence="1 2" key="1">
    <citation type="journal article" date="2008" name="Proc. Natl. Acad. Sci. U.S.A.">
        <title>Niche adaptation and genome expansion in the chlorophyll d-producing cyanobacterium Acaryochloris marina.</title>
        <authorList>
            <person name="Swingley W.D."/>
            <person name="Chen M."/>
            <person name="Cheung P.C."/>
            <person name="Conrad A.L."/>
            <person name="Dejesa L.C."/>
            <person name="Hao J."/>
            <person name="Honchak B.M."/>
            <person name="Karbach L.E."/>
            <person name="Kurdoglu A."/>
            <person name="Lahiri S."/>
            <person name="Mastrian S.D."/>
            <person name="Miyashita H."/>
            <person name="Page L."/>
            <person name="Ramakrishna P."/>
            <person name="Satoh S."/>
            <person name="Sattley W.M."/>
            <person name="Shimada Y."/>
            <person name="Taylor H.L."/>
            <person name="Tomo T."/>
            <person name="Tsuchiya T."/>
            <person name="Wang Z.T."/>
            <person name="Raymond J."/>
            <person name="Mimuro M."/>
            <person name="Blankenship R.E."/>
            <person name="Touchman J.W."/>
        </authorList>
    </citation>
    <scope>NUCLEOTIDE SEQUENCE [LARGE SCALE GENOMIC DNA]</scope>
    <source>
        <strain evidence="2">MBIC 11017</strain>
    </source>
</reference>
<dbReference type="InterPro" id="IPR025368">
    <property type="entry name" value="DUF4272"/>
</dbReference>
<organism evidence="1 2">
    <name type="scientific">Acaryochloris marina (strain MBIC 11017)</name>
    <dbReference type="NCBI Taxonomy" id="329726"/>
    <lineage>
        <taxon>Bacteria</taxon>
        <taxon>Bacillati</taxon>
        <taxon>Cyanobacteriota</taxon>
        <taxon>Cyanophyceae</taxon>
        <taxon>Acaryochloridales</taxon>
        <taxon>Acaryochloridaceae</taxon>
        <taxon>Acaryochloris</taxon>
    </lineage>
</organism>
<keyword evidence="2" id="KW-1185">Reference proteome</keyword>
<sequence>MDSKCLVDWLKDQQIWDYVSPLEKTWFTAKEMTNEERRRLGWRIEAEWTLLWSISKVQSLGLPTQTCNTATLVDDIMPKLDDPIATFIASAKLRSSSALWVEDNRVYNLHCYARQAFKSNTVPDDLIYDVLVQRHYAFEWLHSRDEWDDIRLDT</sequence>
<dbReference type="HOGENOM" id="CLU_108537_1_0_3"/>
<protein>
    <recommendedName>
        <fullName evidence="3">DUF4272 domain-containing protein</fullName>
    </recommendedName>
</protein>